<feature type="signal peptide" evidence="1">
    <location>
        <begin position="1"/>
        <end position="21"/>
    </location>
</feature>
<feature type="chain" id="PRO_5003474906" evidence="1">
    <location>
        <begin position="22"/>
        <end position="152"/>
    </location>
</feature>
<dbReference type="Proteomes" id="UP000006813">
    <property type="component" value="Unassembled WGS sequence"/>
</dbReference>
<evidence type="ECO:0000313" key="2">
    <source>
        <dbReference type="EMBL" id="EHB14042.1"/>
    </source>
</evidence>
<sequence length="152" mass="16240">MGLRYFLQTVLLLALAAPSEASQYCGPLQYWNPDNKRCSGCLQPFGPPPYPGALQTGYTGKVPLLPLLSMAELGTSHTQKGRGGGSLPFHHFIPSSLPELAGLMTQLLSRLLDELEVLEELIVLLDPEPGPGGGLAYGTTWHLAARYGLPAA</sequence>
<dbReference type="GO" id="GO:0005886">
    <property type="term" value="C:plasma membrane"/>
    <property type="evidence" value="ECO:0007669"/>
    <property type="project" value="TreeGrafter"/>
</dbReference>
<reference evidence="2 3" key="1">
    <citation type="journal article" date="2011" name="Nature">
        <title>Genome sequencing reveals insights into physiology and longevity of the naked mole rat.</title>
        <authorList>
            <person name="Kim E.B."/>
            <person name="Fang X."/>
            <person name="Fushan A.A."/>
            <person name="Huang Z."/>
            <person name="Lobanov A.V."/>
            <person name="Han L."/>
            <person name="Marino S.M."/>
            <person name="Sun X."/>
            <person name="Turanov A.A."/>
            <person name="Yang P."/>
            <person name="Yim S.H."/>
            <person name="Zhao X."/>
            <person name="Kasaikina M.V."/>
            <person name="Stoletzki N."/>
            <person name="Peng C."/>
            <person name="Polak P."/>
            <person name="Xiong Z."/>
            <person name="Kiezun A."/>
            <person name="Zhu Y."/>
            <person name="Chen Y."/>
            <person name="Kryukov G.V."/>
            <person name="Zhang Q."/>
            <person name="Peshkin L."/>
            <person name="Yang L."/>
            <person name="Bronson R.T."/>
            <person name="Buffenstein R."/>
            <person name="Wang B."/>
            <person name="Han C."/>
            <person name="Li Q."/>
            <person name="Chen L."/>
            <person name="Zhao W."/>
            <person name="Sunyaev S.R."/>
            <person name="Park T.J."/>
            <person name="Zhang G."/>
            <person name="Wang J."/>
            <person name="Gladyshev V.N."/>
        </authorList>
    </citation>
    <scope>NUCLEOTIDE SEQUENCE [LARGE SCALE GENOMIC DNA]</scope>
</reference>
<keyword evidence="2" id="KW-0812">Transmembrane</keyword>
<gene>
    <name evidence="2" type="ORF">GW7_18414</name>
</gene>
<dbReference type="FunCoup" id="G5BXN1">
    <property type="interactions" value="193"/>
</dbReference>
<evidence type="ECO:0000313" key="3">
    <source>
        <dbReference type="Proteomes" id="UP000006813"/>
    </source>
</evidence>
<dbReference type="PANTHER" id="PTHR14657:SF2">
    <property type="entry name" value="IGF-LIKE FAMILY RECEPTOR 1"/>
    <property type="match status" value="1"/>
</dbReference>
<dbReference type="AlphaFoldDB" id="G5BXN1"/>
<dbReference type="EMBL" id="JH172334">
    <property type="protein sequence ID" value="EHB14042.1"/>
    <property type="molecule type" value="Genomic_DNA"/>
</dbReference>
<keyword evidence="2" id="KW-0472">Membrane</keyword>
<keyword evidence="1" id="KW-0732">Signal</keyword>
<dbReference type="eggNOG" id="ENOG502RZ9Q">
    <property type="taxonomic scope" value="Eukaryota"/>
</dbReference>
<dbReference type="PANTHER" id="PTHR14657">
    <property type="entry name" value="IGF-LIKE FAMILY RECEPTOR 1"/>
    <property type="match status" value="1"/>
</dbReference>
<dbReference type="InterPro" id="IPR042355">
    <property type="entry name" value="IGFLR1"/>
</dbReference>
<protein>
    <submittedName>
        <fullName evidence="2">Transmembrane protein 149</fullName>
    </submittedName>
</protein>
<name>G5BXN1_HETGA</name>
<organism evidence="2 3">
    <name type="scientific">Heterocephalus glaber</name>
    <name type="common">Naked mole rat</name>
    <dbReference type="NCBI Taxonomy" id="10181"/>
    <lineage>
        <taxon>Eukaryota</taxon>
        <taxon>Metazoa</taxon>
        <taxon>Chordata</taxon>
        <taxon>Craniata</taxon>
        <taxon>Vertebrata</taxon>
        <taxon>Euteleostomi</taxon>
        <taxon>Mammalia</taxon>
        <taxon>Eutheria</taxon>
        <taxon>Euarchontoglires</taxon>
        <taxon>Glires</taxon>
        <taxon>Rodentia</taxon>
        <taxon>Hystricomorpha</taxon>
        <taxon>Bathyergidae</taxon>
        <taxon>Heterocephalus</taxon>
    </lineage>
</organism>
<dbReference type="InParanoid" id="G5BXN1"/>
<dbReference type="STRING" id="10181.G5BXN1"/>
<evidence type="ECO:0000256" key="1">
    <source>
        <dbReference type="SAM" id="SignalP"/>
    </source>
</evidence>
<accession>G5BXN1</accession>
<proteinExistence type="predicted"/>